<organism evidence="2 3">
    <name type="scientific">BD1-7 clade bacterium</name>
    <dbReference type="NCBI Taxonomy" id="2029982"/>
    <lineage>
        <taxon>Bacteria</taxon>
        <taxon>Pseudomonadati</taxon>
        <taxon>Pseudomonadota</taxon>
        <taxon>Gammaproteobacteria</taxon>
        <taxon>Cellvibrionales</taxon>
        <taxon>Spongiibacteraceae</taxon>
        <taxon>BD1-7 clade</taxon>
    </lineage>
</organism>
<dbReference type="PROSITE" id="PS51257">
    <property type="entry name" value="PROKAR_LIPOPROTEIN"/>
    <property type="match status" value="1"/>
</dbReference>
<protein>
    <recommendedName>
        <fullName evidence="4">Beta propeller domain protein</fullName>
    </recommendedName>
</protein>
<dbReference type="EMBL" id="CACSIO010000023">
    <property type="protein sequence ID" value="CAA0114732.1"/>
    <property type="molecule type" value="Genomic_DNA"/>
</dbReference>
<dbReference type="Pfam" id="PF09826">
    <property type="entry name" value="Beta_propel"/>
    <property type="match status" value="1"/>
</dbReference>
<dbReference type="Proteomes" id="UP000441399">
    <property type="component" value="Unassembled WGS sequence"/>
</dbReference>
<reference evidence="2 3" key="1">
    <citation type="submission" date="2019-11" db="EMBL/GenBank/DDBJ databases">
        <authorList>
            <person name="Holert J."/>
        </authorList>
    </citation>
    <scope>NUCLEOTIDE SEQUENCE [LARGE SCALE GENOMIC DNA]</scope>
    <source>
        <strain evidence="2">SB11_3</strain>
    </source>
</reference>
<evidence type="ECO:0008006" key="4">
    <source>
        <dbReference type="Google" id="ProtNLM"/>
    </source>
</evidence>
<evidence type="ECO:0000313" key="3">
    <source>
        <dbReference type="Proteomes" id="UP000441399"/>
    </source>
</evidence>
<keyword evidence="3" id="KW-1185">Reference proteome</keyword>
<proteinExistence type="predicted"/>
<sequence>MNKLSWSTLLCLCSVLLGCAEPDDGISGTGWQHGSELEGYLKDGMMNRSDFRDRSEDGEISLPNGGDDAGRPVGDQRDTVYSDTNNQVAGVQEMDVVKTDGRFIFHLTRPTYLPEVVDLPDNERGIFGVTQRLQAFAASQPDEQSPLQDIPMNSATSTSHGLVLHKDSSVLVALGRQSIEFRDAASPSTGMPVVHQIGFDAYIRDVRLVDNRLIVVSSFQPPITQIDGFERYAVSRQAYRNNQQILAQTPVEQLLPTLTLDGETQSMVDPANCEVTLVDKDANNAGLSLVTVIDVENPAAFSTYCQADNFSSVFVSAENVYLIRENPRSFGVQGCVECASLASSEAPNPKTTVVRVGMDDVPSFKGRFHLKGYLHDDAYRFSEYEDHLRVVHSVADDHQLDIFALGTNGVSRVSQLPNAQKPARIGKPNERIQGIRFAGDRAYVVTFERTDPLYVLDLKDPVSPFIAGELEIPGFSSYLYPVDEDWLIGFGSTDQLSSGFKISLYDIRDYTAPKEIQTQVFKGGWSPIRFNHLVLTAIRDFEDNVRFSLPISTYDGAVLEFLYLFSLTGMNLEGDASLIERARIETPNNSFISAARGIFINDYVHMLYGKKRYFHHWPLAQ</sequence>
<gene>
    <name evidence="2" type="ORF">OPDIPICF_01640</name>
</gene>
<evidence type="ECO:0000256" key="1">
    <source>
        <dbReference type="SAM" id="MobiDB-lite"/>
    </source>
</evidence>
<dbReference type="InterPro" id="IPR019198">
    <property type="entry name" value="Beta_propeller_containing"/>
</dbReference>
<feature type="region of interest" description="Disordered" evidence="1">
    <location>
        <begin position="48"/>
        <end position="75"/>
    </location>
</feature>
<accession>A0A5S9Q9N6</accession>
<name>A0A5S9Q9N6_9GAMM</name>
<dbReference type="OrthoDB" id="9778998at2"/>
<dbReference type="AlphaFoldDB" id="A0A5S9Q9N6"/>
<evidence type="ECO:0000313" key="2">
    <source>
        <dbReference type="EMBL" id="CAA0114732.1"/>
    </source>
</evidence>